<reference evidence="2" key="1">
    <citation type="submission" date="2022-11" db="UniProtKB">
        <authorList>
            <consortium name="WormBaseParasite"/>
        </authorList>
    </citation>
    <scope>IDENTIFICATION</scope>
</reference>
<dbReference type="AlphaFoldDB" id="A0A914ECB8"/>
<dbReference type="WBParaSite" id="ACRNAN_scaffold7201.g15901.t1">
    <property type="protein sequence ID" value="ACRNAN_scaffold7201.g15901.t1"/>
    <property type="gene ID" value="ACRNAN_scaffold7201.g15901"/>
</dbReference>
<organism evidence="1 2">
    <name type="scientific">Acrobeloides nanus</name>
    <dbReference type="NCBI Taxonomy" id="290746"/>
    <lineage>
        <taxon>Eukaryota</taxon>
        <taxon>Metazoa</taxon>
        <taxon>Ecdysozoa</taxon>
        <taxon>Nematoda</taxon>
        <taxon>Chromadorea</taxon>
        <taxon>Rhabditida</taxon>
        <taxon>Tylenchina</taxon>
        <taxon>Cephalobomorpha</taxon>
        <taxon>Cephaloboidea</taxon>
        <taxon>Cephalobidae</taxon>
        <taxon>Acrobeloides</taxon>
    </lineage>
</organism>
<evidence type="ECO:0000313" key="2">
    <source>
        <dbReference type="WBParaSite" id="ACRNAN_scaffold7201.g15901.t1"/>
    </source>
</evidence>
<dbReference type="Proteomes" id="UP000887540">
    <property type="component" value="Unplaced"/>
</dbReference>
<sequence length="84" mass="10168">MNELQDFRLDDLYEKMQLEDEQFQDWLVSIGLLNGRKPCTCGNDMKKKILPNLIIEFNWRERFGRRNVAFFNFWSQVAVMYPCI</sequence>
<accession>A0A914ECB8</accession>
<keyword evidence="1" id="KW-1185">Reference proteome</keyword>
<proteinExistence type="predicted"/>
<protein>
    <submittedName>
        <fullName evidence="2">Uncharacterized protein</fullName>
    </submittedName>
</protein>
<evidence type="ECO:0000313" key="1">
    <source>
        <dbReference type="Proteomes" id="UP000887540"/>
    </source>
</evidence>
<name>A0A914ECB8_9BILA</name>